<evidence type="ECO:0000313" key="3">
    <source>
        <dbReference type="Proteomes" id="UP000001918"/>
    </source>
</evidence>
<dbReference type="AlphaFoldDB" id="D1A3F8"/>
<dbReference type="InterPro" id="IPR007278">
    <property type="entry name" value="DUF397"/>
</dbReference>
<accession>D1A3F8</accession>
<organism evidence="2 3">
    <name type="scientific">Thermomonospora curvata (strain ATCC 19995 / DSM 43183 / JCM 3096 / KCTC 9072 / NBRC 15933 / NCIMB 10081 / Henssen B9)</name>
    <dbReference type="NCBI Taxonomy" id="471852"/>
    <lineage>
        <taxon>Bacteria</taxon>
        <taxon>Bacillati</taxon>
        <taxon>Actinomycetota</taxon>
        <taxon>Actinomycetes</taxon>
        <taxon>Streptosporangiales</taxon>
        <taxon>Thermomonosporaceae</taxon>
        <taxon>Thermomonospora</taxon>
    </lineage>
</organism>
<evidence type="ECO:0000313" key="2">
    <source>
        <dbReference type="EMBL" id="ACY96083.1"/>
    </source>
</evidence>
<protein>
    <recommendedName>
        <fullName evidence="1">DUF397 domain-containing protein</fullName>
    </recommendedName>
</protein>
<dbReference type="OrthoDB" id="3482302at2"/>
<feature type="domain" description="DUF397" evidence="1">
    <location>
        <begin position="4"/>
        <end position="57"/>
    </location>
</feature>
<name>D1A3F8_THECD</name>
<dbReference type="Proteomes" id="UP000001918">
    <property type="component" value="Chromosome"/>
</dbReference>
<proteinExistence type="predicted"/>
<dbReference type="Pfam" id="PF04149">
    <property type="entry name" value="DUF397"/>
    <property type="match status" value="1"/>
</dbReference>
<evidence type="ECO:0000259" key="1">
    <source>
        <dbReference type="Pfam" id="PF04149"/>
    </source>
</evidence>
<dbReference type="RefSeq" id="WP_012850867.1">
    <property type="nucleotide sequence ID" value="NC_013510.1"/>
</dbReference>
<keyword evidence="3" id="KW-1185">Reference proteome</keyword>
<sequence length="63" mass="7078">MDTLKWHKSSRSNINGGECVEVARLPYAIGIRDSKNPHHGHLTITPNAFHTLTRRIKQDALCA</sequence>
<dbReference type="EMBL" id="CP001738">
    <property type="protein sequence ID" value="ACY96083.1"/>
    <property type="molecule type" value="Genomic_DNA"/>
</dbReference>
<reference evidence="2 3" key="1">
    <citation type="journal article" date="2011" name="Stand. Genomic Sci.">
        <title>Complete genome sequence of Thermomonospora curvata type strain (B9).</title>
        <authorList>
            <person name="Chertkov O."/>
            <person name="Sikorski J."/>
            <person name="Nolan M."/>
            <person name="Lapidus A."/>
            <person name="Lucas S."/>
            <person name="Del Rio T.G."/>
            <person name="Tice H."/>
            <person name="Cheng J.F."/>
            <person name="Goodwin L."/>
            <person name="Pitluck S."/>
            <person name="Liolios K."/>
            <person name="Ivanova N."/>
            <person name="Mavromatis K."/>
            <person name="Mikhailova N."/>
            <person name="Ovchinnikova G."/>
            <person name="Pati A."/>
            <person name="Chen A."/>
            <person name="Palaniappan K."/>
            <person name="Djao O.D."/>
            <person name="Land M."/>
            <person name="Hauser L."/>
            <person name="Chang Y.J."/>
            <person name="Jeffries C.D."/>
            <person name="Brettin T."/>
            <person name="Han C."/>
            <person name="Detter J.C."/>
            <person name="Rohde M."/>
            <person name="Goker M."/>
            <person name="Woyke T."/>
            <person name="Bristow J."/>
            <person name="Eisen J.A."/>
            <person name="Markowitz V."/>
            <person name="Hugenholtz P."/>
            <person name="Klenk H.P."/>
            <person name="Kyrpides N.C."/>
        </authorList>
    </citation>
    <scope>NUCLEOTIDE SEQUENCE [LARGE SCALE GENOMIC DNA]</scope>
    <source>
        <strain evidence="3">ATCC 19995 / DSM 43183 / JCM 3096 / KCTC 9072 / NBRC 15933 / NCIMB 10081 / Henssen B9</strain>
    </source>
</reference>
<dbReference type="KEGG" id="tcu:Tcur_0486"/>
<dbReference type="STRING" id="471852.Tcur_0486"/>
<dbReference type="HOGENOM" id="CLU_131550_3_0_11"/>
<gene>
    <name evidence="2" type="ordered locus">Tcur_0486</name>
</gene>